<keyword evidence="2" id="KW-1185">Reference proteome</keyword>
<evidence type="ECO:0000313" key="1">
    <source>
        <dbReference type="EMBL" id="GAA0313606.1"/>
    </source>
</evidence>
<dbReference type="RefSeq" id="WP_343795218.1">
    <property type="nucleotide sequence ID" value="NZ_BAAADJ010000001.1"/>
</dbReference>
<dbReference type="EMBL" id="BAAADJ010000001">
    <property type="protein sequence ID" value="GAA0313606.1"/>
    <property type="molecule type" value="Genomic_DNA"/>
</dbReference>
<comment type="caution">
    <text evidence="1">The sequence shown here is derived from an EMBL/GenBank/DDBJ whole genome shotgun (WGS) entry which is preliminary data.</text>
</comment>
<organism evidence="1 2">
    <name type="scientific">Bacillus carboniphilus</name>
    <dbReference type="NCBI Taxonomy" id="86663"/>
    <lineage>
        <taxon>Bacteria</taxon>
        <taxon>Bacillati</taxon>
        <taxon>Bacillota</taxon>
        <taxon>Bacilli</taxon>
        <taxon>Bacillales</taxon>
        <taxon>Bacillaceae</taxon>
        <taxon>Bacillus</taxon>
    </lineage>
</organism>
<name>A0ABN0VNZ4_9BACI</name>
<dbReference type="Proteomes" id="UP001500782">
    <property type="component" value="Unassembled WGS sequence"/>
</dbReference>
<proteinExistence type="predicted"/>
<accession>A0ABN0VNZ4</accession>
<evidence type="ECO:0000313" key="2">
    <source>
        <dbReference type="Proteomes" id="UP001500782"/>
    </source>
</evidence>
<gene>
    <name evidence="1" type="ORF">GCM10008967_00110</name>
</gene>
<reference evidence="1 2" key="1">
    <citation type="journal article" date="2019" name="Int. J. Syst. Evol. Microbiol.">
        <title>The Global Catalogue of Microorganisms (GCM) 10K type strain sequencing project: providing services to taxonomists for standard genome sequencing and annotation.</title>
        <authorList>
            <consortium name="The Broad Institute Genomics Platform"/>
            <consortium name="The Broad Institute Genome Sequencing Center for Infectious Disease"/>
            <person name="Wu L."/>
            <person name="Ma J."/>
        </authorList>
    </citation>
    <scope>NUCLEOTIDE SEQUENCE [LARGE SCALE GENOMIC DNA]</scope>
    <source>
        <strain evidence="1 2">JCM 9731</strain>
    </source>
</reference>
<sequence length="58" mass="6724">MLFSVDFDIKINQSFSTVHTEIIPAISISECQDKAEQIREQLPLNQNNHIHIFIEEVV</sequence>
<protein>
    <submittedName>
        <fullName evidence="1">Uncharacterized protein</fullName>
    </submittedName>
</protein>